<evidence type="ECO:0000313" key="5">
    <source>
        <dbReference type="EMBL" id="KAH0574502.1"/>
    </source>
</evidence>
<dbReference type="OrthoDB" id="73680at2759"/>
<dbReference type="SUPFAM" id="SSF50044">
    <property type="entry name" value="SH3-domain"/>
    <property type="match status" value="1"/>
</dbReference>
<dbReference type="AlphaFoldDB" id="V6LMS7"/>
<dbReference type="EMBL" id="KI546085">
    <property type="protein sequence ID" value="EST45992.1"/>
    <property type="molecule type" value="Genomic_DNA"/>
</dbReference>
<keyword evidence="1 2" id="KW-0728">SH3 domain</keyword>
<protein>
    <submittedName>
        <fullName evidence="4">SH3 domain-containing protein</fullName>
    </submittedName>
</protein>
<dbReference type="Pfam" id="PF00018">
    <property type="entry name" value="SH3_1"/>
    <property type="match status" value="1"/>
</dbReference>
<gene>
    <name evidence="4" type="ORF">SS50377_13974</name>
    <name evidence="5" type="ORF">SS50377_24460</name>
</gene>
<dbReference type="Proteomes" id="UP000018208">
    <property type="component" value="Unassembled WGS sequence"/>
</dbReference>
<dbReference type="CDD" id="cd00174">
    <property type="entry name" value="SH3"/>
    <property type="match status" value="1"/>
</dbReference>
<sequence length="254" mass="29492">MSVIQCRKATKDYTKKRDDMMTIQANDIIEVYKIEKNGWSHGKNLTTNTIGWFPHAFTVLNETENCDSQSQDYESLLNQELQIEHELRQKLVDVRQQKQLNIMFQIAPEAEELEQQNLLLKQQILLREKEVLLQKCELLRLLGTENDQIVYNNEVKNYSDLQKSQEKAVDTLSKLTEELTVQLVSEKTVCELQQKVDELNTKVRSARSESEGVKSKIVQDIGEQIKQQKDGRLEILLGIDYCDIADEYLKVVSK</sequence>
<organism evidence="4">
    <name type="scientific">Spironucleus salmonicida</name>
    <dbReference type="NCBI Taxonomy" id="348837"/>
    <lineage>
        <taxon>Eukaryota</taxon>
        <taxon>Metamonada</taxon>
        <taxon>Diplomonadida</taxon>
        <taxon>Hexamitidae</taxon>
        <taxon>Hexamitinae</taxon>
        <taxon>Spironucleus</taxon>
    </lineage>
</organism>
<dbReference type="InterPro" id="IPR001452">
    <property type="entry name" value="SH3_domain"/>
</dbReference>
<reference evidence="5" key="2">
    <citation type="submission" date="2020-12" db="EMBL/GenBank/DDBJ databases">
        <title>New Spironucleus salmonicida genome in near-complete chromosomes.</title>
        <authorList>
            <person name="Xu F."/>
            <person name="Kurt Z."/>
            <person name="Jimenez-Gonzalez A."/>
            <person name="Astvaldsson A."/>
            <person name="Andersson J.O."/>
            <person name="Svard S.G."/>
        </authorList>
    </citation>
    <scope>NUCLEOTIDE SEQUENCE</scope>
    <source>
        <strain evidence="5">ATCC 50377</strain>
    </source>
</reference>
<feature type="domain" description="SH3" evidence="3">
    <location>
        <begin position="2"/>
        <end position="63"/>
    </location>
</feature>
<evidence type="ECO:0000313" key="6">
    <source>
        <dbReference type="Proteomes" id="UP000018208"/>
    </source>
</evidence>
<dbReference type="PROSITE" id="PS50002">
    <property type="entry name" value="SH3"/>
    <property type="match status" value="1"/>
</dbReference>
<keyword evidence="6" id="KW-1185">Reference proteome</keyword>
<evidence type="ECO:0000313" key="4">
    <source>
        <dbReference type="EMBL" id="EST45992.1"/>
    </source>
</evidence>
<dbReference type="SMART" id="SM00326">
    <property type="entry name" value="SH3"/>
    <property type="match status" value="1"/>
</dbReference>
<dbReference type="Gene3D" id="2.30.30.40">
    <property type="entry name" value="SH3 Domains"/>
    <property type="match status" value="1"/>
</dbReference>
<evidence type="ECO:0000256" key="1">
    <source>
        <dbReference type="ARBA" id="ARBA00022443"/>
    </source>
</evidence>
<dbReference type="VEuPathDB" id="GiardiaDB:SS50377_24460"/>
<dbReference type="EMBL" id="AUWU02000004">
    <property type="protein sequence ID" value="KAH0574502.1"/>
    <property type="molecule type" value="Genomic_DNA"/>
</dbReference>
<evidence type="ECO:0000256" key="2">
    <source>
        <dbReference type="PROSITE-ProRule" id="PRU00192"/>
    </source>
</evidence>
<name>V6LMS7_9EUKA</name>
<proteinExistence type="predicted"/>
<reference evidence="4 5" key="1">
    <citation type="journal article" date="2014" name="PLoS Genet.">
        <title>The Genome of Spironucleus salmonicida Highlights a Fish Pathogen Adapted to Fluctuating Environments.</title>
        <authorList>
            <person name="Xu F."/>
            <person name="Jerlstrom-Hultqvist J."/>
            <person name="Einarsson E."/>
            <person name="Astvaldsson A."/>
            <person name="Svard S.G."/>
            <person name="Andersson J.O."/>
        </authorList>
    </citation>
    <scope>NUCLEOTIDE SEQUENCE</scope>
    <source>
        <strain evidence="5">ATCC 50377</strain>
    </source>
</reference>
<evidence type="ECO:0000259" key="3">
    <source>
        <dbReference type="PROSITE" id="PS50002"/>
    </source>
</evidence>
<dbReference type="InterPro" id="IPR036028">
    <property type="entry name" value="SH3-like_dom_sf"/>
</dbReference>
<accession>V6LMS7</accession>